<keyword evidence="2" id="KW-1185">Reference proteome</keyword>
<dbReference type="AlphaFoldDB" id="A0A8S9ZRF7"/>
<organism evidence="1 2">
    <name type="scientific">Meloidogyne graminicola</name>
    <dbReference type="NCBI Taxonomy" id="189291"/>
    <lineage>
        <taxon>Eukaryota</taxon>
        <taxon>Metazoa</taxon>
        <taxon>Ecdysozoa</taxon>
        <taxon>Nematoda</taxon>
        <taxon>Chromadorea</taxon>
        <taxon>Rhabditida</taxon>
        <taxon>Tylenchina</taxon>
        <taxon>Tylenchomorpha</taxon>
        <taxon>Tylenchoidea</taxon>
        <taxon>Meloidogynidae</taxon>
        <taxon>Meloidogyninae</taxon>
        <taxon>Meloidogyne</taxon>
    </lineage>
</organism>
<dbReference type="EMBL" id="JABEBT010000035">
    <property type="protein sequence ID" value="KAF7636000.1"/>
    <property type="molecule type" value="Genomic_DNA"/>
</dbReference>
<comment type="caution">
    <text evidence="1">The sequence shown here is derived from an EMBL/GenBank/DDBJ whole genome shotgun (WGS) entry which is preliminary data.</text>
</comment>
<accession>A0A8S9ZRF7</accession>
<evidence type="ECO:0000313" key="1">
    <source>
        <dbReference type="EMBL" id="KAF7636000.1"/>
    </source>
</evidence>
<name>A0A8S9ZRF7_9BILA</name>
<evidence type="ECO:0000313" key="2">
    <source>
        <dbReference type="Proteomes" id="UP000605970"/>
    </source>
</evidence>
<sequence length="173" mass="20768">MSEHVSFNDFRESLKAIKRLGDQLNVLKEERKKDKRLIEIQSLAICNNYARIMELERYLHIKPDLPYQSSAEPVIGQVQSDIMSTMQNYEKKYRKFPQKYENYPISKNVLSNLLLKVGLGENFDDTSEDYFNQSTSNCVSSNIKRLSDYVPKHIYDPDKRFKSILRFWWWRWR</sequence>
<reference evidence="1" key="1">
    <citation type="journal article" date="2020" name="Ecol. Evol.">
        <title>Genome structure and content of the rice root-knot nematode (Meloidogyne graminicola).</title>
        <authorList>
            <person name="Phan N.T."/>
            <person name="Danchin E.G.J."/>
            <person name="Klopp C."/>
            <person name="Perfus-Barbeoch L."/>
            <person name="Kozlowski D.K."/>
            <person name="Koutsovoulos G.D."/>
            <person name="Lopez-Roques C."/>
            <person name="Bouchez O."/>
            <person name="Zahm M."/>
            <person name="Besnard G."/>
            <person name="Bellafiore S."/>
        </authorList>
    </citation>
    <scope>NUCLEOTIDE SEQUENCE</scope>
    <source>
        <strain evidence="1">VN-18</strain>
    </source>
</reference>
<dbReference type="Proteomes" id="UP000605970">
    <property type="component" value="Unassembled WGS sequence"/>
</dbReference>
<protein>
    <submittedName>
        <fullName evidence="1">Uncharacterized protein</fullName>
    </submittedName>
</protein>
<proteinExistence type="predicted"/>
<gene>
    <name evidence="1" type="ORF">Mgra_00004580</name>
</gene>